<evidence type="ECO:0000256" key="1">
    <source>
        <dbReference type="SAM" id="MobiDB-lite"/>
    </source>
</evidence>
<feature type="region of interest" description="Disordered" evidence="1">
    <location>
        <begin position="153"/>
        <end position="177"/>
    </location>
</feature>
<dbReference type="AlphaFoldDB" id="A0A7S1PIJ2"/>
<evidence type="ECO:0000313" key="2">
    <source>
        <dbReference type="EMBL" id="CAD9084447.1"/>
    </source>
</evidence>
<feature type="compositionally biased region" description="Polar residues" evidence="1">
    <location>
        <begin position="300"/>
        <end position="312"/>
    </location>
</feature>
<name>A0A7S1PIJ2_9EUKA</name>
<feature type="region of interest" description="Disordered" evidence="1">
    <location>
        <begin position="208"/>
        <end position="312"/>
    </location>
</feature>
<reference evidence="2" key="1">
    <citation type="submission" date="2021-01" db="EMBL/GenBank/DDBJ databases">
        <authorList>
            <person name="Corre E."/>
            <person name="Pelletier E."/>
            <person name="Niang G."/>
            <person name="Scheremetjew M."/>
            <person name="Finn R."/>
            <person name="Kale V."/>
            <person name="Holt S."/>
            <person name="Cochrane G."/>
            <person name="Meng A."/>
            <person name="Brown T."/>
            <person name="Cohen L."/>
        </authorList>
    </citation>
    <scope>NUCLEOTIDE SEQUENCE</scope>
    <source>
        <strain evidence="2">WS</strain>
    </source>
</reference>
<sequence length="392" mass="43226">MPPTAPQTANNQQTIAFSMVGSPRHHPLQLHKQTNHSNDNVSHKACPSATQSHKPLSHFCQDDFIALFHLKQEEAAKEVGACLSIFKRKFHSLRPRLRWPSTKERLLLCAKKELRELSHDHNLLLRSYAENERLIQRLNLRGRSVTTAASTMRPLGQTKNPAGQGRLSFTGKSNPTPLTAQTLQQQRAVSPLQGYNRIADQAETVFRRQVSSPQTTFNHRPAPVPRNTSPSSVASSGTTPSTPAGGQSQQAQLPSIASLLNPEQPTSTRRIPSPVQHEDESSNSFGGYSSHSSFCRSAPHRTSTPTASSSVSYLDSDTASVNSIVSQRHFPCDSQQQQTPASYASSHMLFHNYCSAPTVQHPKSTCDLPISGGSELTHHKNTHFLNYTPRVR</sequence>
<dbReference type="EMBL" id="HBGD01009360">
    <property type="protein sequence ID" value="CAD9084447.1"/>
    <property type="molecule type" value="Transcribed_RNA"/>
</dbReference>
<feature type="region of interest" description="Disordered" evidence="1">
    <location>
        <begin position="25"/>
        <end position="48"/>
    </location>
</feature>
<feature type="compositionally biased region" description="Low complexity" evidence="1">
    <location>
        <begin position="282"/>
        <end position="294"/>
    </location>
</feature>
<feature type="compositionally biased region" description="Polar residues" evidence="1">
    <location>
        <begin position="209"/>
        <end position="218"/>
    </location>
</feature>
<protein>
    <recommendedName>
        <fullName evidence="3">RWP-RK domain-containing protein</fullName>
    </recommendedName>
</protein>
<evidence type="ECO:0008006" key="3">
    <source>
        <dbReference type="Google" id="ProtNLM"/>
    </source>
</evidence>
<feature type="compositionally biased region" description="Polar residues" evidence="1">
    <location>
        <begin position="226"/>
        <end position="255"/>
    </location>
</feature>
<gene>
    <name evidence="2" type="ORF">PCOS0759_LOCUS7701</name>
</gene>
<feature type="compositionally biased region" description="Polar residues" evidence="1">
    <location>
        <begin position="31"/>
        <end position="40"/>
    </location>
</feature>
<proteinExistence type="predicted"/>
<organism evidence="2">
    <name type="scientific">Percolomonas cosmopolitus</name>
    <dbReference type="NCBI Taxonomy" id="63605"/>
    <lineage>
        <taxon>Eukaryota</taxon>
        <taxon>Discoba</taxon>
        <taxon>Heterolobosea</taxon>
        <taxon>Tetramitia</taxon>
        <taxon>Eutetramitia</taxon>
        <taxon>Percolomonadidae</taxon>
        <taxon>Percolomonas</taxon>
    </lineage>
</organism>
<accession>A0A7S1PIJ2</accession>
<feature type="compositionally biased region" description="Polar residues" evidence="1">
    <location>
        <begin position="261"/>
        <end position="270"/>
    </location>
</feature>